<evidence type="ECO:0000313" key="4">
    <source>
        <dbReference type="Proteomes" id="UP001169066"/>
    </source>
</evidence>
<dbReference type="PANTHER" id="PTHR45947">
    <property type="entry name" value="SULFOQUINOVOSYL TRANSFERASE SQD2"/>
    <property type="match status" value="1"/>
</dbReference>
<name>A0ABT7QNT9_9BACT</name>
<evidence type="ECO:0000313" key="3">
    <source>
        <dbReference type="EMBL" id="MDM5262631.1"/>
    </source>
</evidence>
<dbReference type="CDD" id="cd03801">
    <property type="entry name" value="GT4_PimA-like"/>
    <property type="match status" value="1"/>
</dbReference>
<dbReference type="Gene3D" id="3.40.50.2000">
    <property type="entry name" value="Glycogen Phosphorylase B"/>
    <property type="match status" value="2"/>
</dbReference>
<accession>A0ABT7QNT9</accession>
<reference evidence="3" key="1">
    <citation type="submission" date="2023-01" db="EMBL/GenBank/DDBJ databases">
        <title>Sulfurovum sp. XTW-4 genome assembly.</title>
        <authorList>
            <person name="Wang J."/>
        </authorList>
    </citation>
    <scope>NUCLEOTIDE SEQUENCE</scope>
    <source>
        <strain evidence="3">XTW-4</strain>
    </source>
</reference>
<evidence type="ECO:0000259" key="2">
    <source>
        <dbReference type="Pfam" id="PF13439"/>
    </source>
</evidence>
<gene>
    <name evidence="3" type="ORF">PF327_00240</name>
</gene>
<feature type="domain" description="Glycosyl transferase family 1" evidence="1">
    <location>
        <begin position="178"/>
        <end position="342"/>
    </location>
</feature>
<dbReference type="InterPro" id="IPR050194">
    <property type="entry name" value="Glycosyltransferase_grp1"/>
</dbReference>
<dbReference type="SUPFAM" id="SSF53756">
    <property type="entry name" value="UDP-Glycosyltransferase/glycogen phosphorylase"/>
    <property type="match status" value="1"/>
</dbReference>
<dbReference type="Pfam" id="PF00534">
    <property type="entry name" value="Glycos_transf_1"/>
    <property type="match status" value="1"/>
</dbReference>
<comment type="caution">
    <text evidence="3">The sequence shown here is derived from an EMBL/GenBank/DDBJ whole genome shotgun (WGS) entry which is preliminary data.</text>
</comment>
<dbReference type="RefSeq" id="WP_289400808.1">
    <property type="nucleotide sequence ID" value="NZ_JAQIBC010000001.1"/>
</dbReference>
<feature type="domain" description="Glycosyltransferase subfamily 4-like N-terminal" evidence="2">
    <location>
        <begin position="18"/>
        <end position="171"/>
    </location>
</feature>
<sequence>MINNKLLFFSYDFPPVEGGISRLCDEIVKQFIHKGWDVEAISEEREIEKGYRDDLYPIQRVPSKRFFKEFESYKILKRYPKDTLIITGVWHPEALISILAGHKNVVVLAHGNDIMQGKKTFKNFILSLLRKYVLSKAKLVICNSHYTQNTILEQFPCVNSTVCTLGVDEERFSPAEDKKSVREALNLPIDKKIILTTSRIDKYKAHDTVLKALALLDEKTLDALCYCIVGRGNYLEELKKLASQLNVDQYIHWYGFIEEDDLPKVYQASDLFVLCTREEKDQKRVEGFGLVFLEAQSSGVPAIGSNQGGIPDAIKHQNGGWLVERDDHHQLAHYFKQLAVEPQAFKEEGMKARQRVLNEATWGHFSEKVFKAIEENV</sequence>
<dbReference type="Pfam" id="PF13439">
    <property type="entry name" value="Glyco_transf_4"/>
    <property type="match status" value="1"/>
</dbReference>
<keyword evidence="4" id="KW-1185">Reference proteome</keyword>
<proteinExistence type="predicted"/>
<dbReference type="Proteomes" id="UP001169066">
    <property type="component" value="Unassembled WGS sequence"/>
</dbReference>
<dbReference type="InterPro" id="IPR028098">
    <property type="entry name" value="Glyco_trans_4-like_N"/>
</dbReference>
<organism evidence="3 4">
    <name type="scientific">Sulfurovum xiamenensis</name>
    <dbReference type="NCBI Taxonomy" id="3019066"/>
    <lineage>
        <taxon>Bacteria</taxon>
        <taxon>Pseudomonadati</taxon>
        <taxon>Campylobacterota</taxon>
        <taxon>Epsilonproteobacteria</taxon>
        <taxon>Campylobacterales</taxon>
        <taxon>Sulfurovaceae</taxon>
        <taxon>Sulfurovum</taxon>
    </lineage>
</organism>
<protein>
    <submittedName>
        <fullName evidence="3">Glycosyltransferase family 4 protein</fullName>
    </submittedName>
</protein>
<dbReference type="PANTHER" id="PTHR45947:SF3">
    <property type="entry name" value="SULFOQUINOVOSYL TRANSFERASE SQD2"/>
    <property type="match status" value="1"/>
</dbReference>
<dbReference type="EMBL" id="JAQIBC010000001">
    <property type="protein sequence ID" value="MDM5262631.1"/>
    <property type="molecule type" value="Genomic_DNA"/>
</dbReference>
<evidence type="ECO:0000259" key="1">
    <source>
        <dbReference type="Pfam" id="PF00534"/>
    </source>
</evidence>
<dbReference type="InterPro" id="IPR001296">
    <property type="entry name" value="Glyco_trans_1"/>
</dbReference>